<evidence type="ECO:0000313" key="1">
    <source>
        <dbReference type="EMBL" id="KAF7419724.1"/>
    </source>
</evidence>
<keyword evidence="2" id="KW-1185">Reference proteome</keyword>
<dbReference type="AlphaFoldDB" id="A0A834U742"/>
<dbReference type="EMBL" id="JACSDY010000009">
    <property type="protein sequence ID" value="KAF7419724.1"/>
    <property type="molecule type" value="Genomic_DNA"/>
</dbReference>
<sequence length="96" mass="10945">MCGWPLSEQGVMRRLATLSSPRLSCSLLLFPYLSPLRPVKSAWKRQKSTRVIPPSGNHLYTRKFSAQGRNINVFITSKVNLMLYLSFYSCCLNSKC</sequence>
<accession>A0A834U742</accession>
<proteinExistence type="predicted"/>
<reference evidence="1" key="1">
    <citation type="journal article" date="2020" name="G3 (Bethesda)">
        <title>High-Quality Assemblies for Three Invasive Social Wasps from the &lt;i&gt;Vespula&lt;/i&gt; Genus.</title>
        <authorList>
            <person name="Harrop T.W.R."/>
            <person name="Guhlin J."/>
            <person name="McLaughlin G.M."/>
            <person name="Permina E."/>
            <person name="Stockwell P."/>
            <person name="Gilligan J."/>
            <person name="Le Lec M.F."/>
            <person name="Gruber M.A.M."/>
            <person name="Quinn O."/>
            <person name="Lovegrove M."/>
            <person name="Duncan E.J."/>
            <person name="Remnant E.J."/>
            <person name="Van Eeckhoven J."/>
            <person name="Graham B."/>
            <person name="Knapp R.A."/>
            <person name="Langford K.W."/>
            <person name="Kronenberg Z."/>
            <person name="Press M.O."/>
            <person name="Eacker S.M."/>
            <person name="Wilson-Rankin E.E."/>
            <person name="Purcell J."/>
            <person name="Lester P.J."/>
            <person name="Dearden P.K."/>
        </authorList>
    </citation>
    <scope>NUCLEOTIDE SEQUENCE</scope>
    <source>
        <strain evidence="1">Volc-1</strain>
    </source>
</reference>
<protein>
    <submittedName>
        <fullName evidence="1">Uncharacterized protein</fullName>
    </submittedName>
</protein>
<gene>
    <name evidence="1" type="ORF">H0235_010021</name>
</gene>
<name>A0A834U742_VESPE</name>
<organism evidence="1 2">
    <name type="scientific">Vespula pensylvanica</name>
    <name type="common">Western yellow jacket</name>
    <name type="synonym">Wasp</name>
    <dbReference type="NCBI Taxonomy" id="30213"/>
    <lineage>
        <taxon>Eukaryota</taxon>
        <taxon>Metazoa</taxon>
        <taxon>Ecdysozoa</taxon>
        <taxon>Arthropoda</taxon>
        <taxon>Hexapoda</taxon>
        <taxon>Insecta</taxon>
        <taxon>Pterygota</taxon>
        <taxon>Neoptera</taxon>
        <taxon>Endopterygota</taxon>
        <taxon>Hymenoptera</taxon>
        <taxon>Apocrita</taxon>
        <taxon>Aculeata</taxon>
        <taxon>Vespoidea</taxon>
        <taxon>Vespidae</taxon>
        <taxon>Vespinae</taxon>
        <taxon>Vespula</taxon>
    </lineage>
</organism>
<dbReference type="Proteomes" id="UP000600918">
    <property type="component" value="Unassembled WGS sequence"/>
</dbReference>
<evidence type="ECO:0000313" key="2">
    <source>
        <dbReference type="Proteomes" id="UP000600918"/>
    </source>
</evidence>
<comment type="caution">
    <text evidence="1">The sequence shown here is derived from an EMBL/GenBank/DDBJ whole genome shotgun (WGS) entry which is preliminary data.</text>
</comment>